<dbReference type="OrthoDB" id="5359669at2759"/>
<dbReference type="Proteomes" id="UP000033647">
    <property type="component" value="Unassembled WGS sequence"/>
</dbReference>
<name>A0A0F4GBJ0_9PEZI</name>
<protein>
    <submittedName>
        <fullName evidence="2">Uncharacterized protein</fullName>
    </submittedName>
</protein>
<dbReference type="EMBL" id="LAFY01004158">
    <property type="protein sequence ID" value="KJX94377.1"/>
    <property type="molecule type" value="Genomic_DNA"/>
</dbReference>
<evidence type="ECO:0000313" key="3">
    <source>
        <dbReference type="Proteomes" id="UP000033647"/>
    </source>
</evidence>
<reference evidence="2 3" key="1">
    <citation type="submission" date="2015-03" db="EMBL/GenBank/DDBJ databases">
        <title>RNA-seq based gene annotation and comparative genomics of four Zymoseptoria species reveal species-specific pathogenicity related genes and transposable element activity.</title>
        <authorList>
            <person name="Grandaubert J."/>
            <person name="Bhattacharyya A."/>
            <person name="Stukenbrock E.H."/>
        </authorList>
    </citation>
    <scope>NUCLEOTIDE SEQUENCE [LARGE SCALE GENOMIC DNA]</scope>
    <source>
        <strain evidence="2 3">Zb18110</strain>
    </source>
</reference>
<sequence length="354" mass="38419">MLLDHLTDAAAFEMSSRSFFTPSPTAVMPAAPPQQYFASTHYPGQNSNGSAFTTNGNTPSTNGFTNGFTNPFTSNATTPGSIAGRKRSRGDIFDDDEDSGPHDDGSIATPNADEIAKPRGKPVYGPGMTLIYPEDPGYAAAAESQSGTWVEEDAERQPFKLASTKRPSVTSRKSQRMDSRATLPGADDLAQLVLPAQMREVTTEPLIDETTRSLGISWTRMDRSEALQINQRAYSKWIQNHYPRLTDVSIWFENSAMPAYLVAAKNAYNGQHEYYIFANDLTEAQLVTTDPSQLIPRLKLLPALHLAAPGGLIKAETDPITAAQNEINNIQTGLAVSYEEQPSGGCAAHAMELD</sequence>
<accession>A0A0F4GBJ0</accession>
<dbReference type="AlphaFoldDB" id="A0A0F4GBJ0"/>
<comment type="caution">
    <text evidence="2">The sequence shown here is derived from an EMBL/GenBank/DDBJ whole genome shotgun (WGS) entry which is preliminary data.</text>
</comment>
<proteinExistence type="predicted"/>
<evidence type="ECO:0000256" key="1">
    <source>
        <dbReference type="SAM" id="MobiDB-lite"/>
    </source>
</evidence>
<feature type="region of interest" description="Disordered" evidence="1">
    <location>
        <begin position="70"/>
        <end position="120"/>
    </location>
</feature>
<feature type="compositionally biased region" description="Polar residues" evidence="1">
    <location>
        <begin position="70"/>
        <end position="80"/>
    </location>
</feature>
<gene>
    <name evidence="2" type="ORF">TI39_contig4199g00026</name>
</gene>
<feature type="region of interest" description="Disordered" evidence="1">
    <location>
        <begin position="143"/>
        <end position="180"/>
    </location>
</feature>
<organism evidence="2 3">
    <name type="scientific">Zymoseptoria brevis</name>
    <dbReference type="NCBI Taxonomy" id="1047168"/>
    <lineage>
        <taxon>Eukaryota</taxon>
        <taxon>Fungi</taxon>
        <taxon>Dikarya</taxon>
        <taxon>Ascomycota</taxon>
        <taxon>Pezizomycotina</taxon>
        <taxon>Dothideomycetes</taxon>
        <taxon>Dothideomycetidae</taxon>
        <taxon>Mycosphaerellales</taxon>
        <taxon>Mycosphaerellaceae</taxon>
        <taxon>Zymoseptoria</taxon>
    </lineage>
</organism>
<keyword evidence="3" id="KW-1185">Reference proteome</keyword>
<evidence type="ECO:0000313" key="2">
    <source>
        <dbReference type="EMBL" id="KJX94377.1"/>
    </source>
</evidence>